<evidence type="ECO:0000256" key="2">
    <source>
        <dbReference type="ARBA" id="ARBA00023315"/>
    </source>
</evidence>
<keyword evidence="1 4" id="KW-0808">Transferase</keyword>
<dbReference type="PANTHER" id="PTHR43420">
    <property type="entry name" value="ACETYLTRANSFERASE"/>
    <property type="match status" value="1"/>
</dbReference>
<dbReference type="Proteomes" id="UP000516656">
    <property type="component" value="Chromosome 1"/>
</dbReference>
<name>A0A7L8A108_PHODP</name>
<dbReference type="AlphaFoldDB" id="A0A7L8A108"/>
<dbReference type="Gene3D" id="3.40.630.30">
    <property type="match status" value="1"/>
</dbReference>
<dbReference type="RefSeq" id="WP_191169337.1">
    <property type="nucleotide sequence ID" value="NZ_CP061861.1"/>
</dbReference>
<dbReference type="InterPro" id="IPR016181">
    <property type="entry name" value="Acyl_CoA_acyltransferase"/>
</dbReference>
<dbReference type="InterPro" id="IPR000182">
    <property type="entry name" value="GNAT_dom"/>
</dbReference>
<evidence type="ECO:0000313" key="5">
    <source>
        <dbReference type="Proteomes" id="UP000516656"/>
    </source>
</evidence>
<sequence length="201" mass="23135">MKIKEKIQVNNVSAQKLISKEFCGDMTVNEIKQHQKSLQKQFKEARKTARYDSETIIKKDARGKLVYGLLAQNTERLIIISGLYVKPTKRGMGIATALMQKYLDYAKKQNKPILIEIEKHQDFEIRRFYEKFGFNRLASGLTPNNNHLVSESDMKKLPDVLENVCYTREELCAFSGIAEEDMTADMMKAVCMLMDQQKKAA</sequence>
<feature type="domain" description="N-acetyltransferase" evidence="3">
    <location>
        <begin position="1"/>
        <end position="155"/>
    </location>
</feature>
<dbReference type="GO" id="GO:0016747">
    <property type="term" value="F:acyltransferase activity, transferring groups other than amino-acyl groups"/>
    <property type="evidence" value="ECO:0007669"/>
    <property type="project" value="InterPro"/>
</dbReference>
<gene>
    <name evidence="4" type="ORF">IC627_09710</name>
</gene>
<dbReference type="EMBL" id="CP061854">
    <property type="protein sequence ID" value="QOD55620.1"/>
    <property type="molecule type" value="Genomic_DNA"/>
</dbReference>
<accession>A0A7L8A108</accession>
<reference evidence="4 5" key="1">
    <citation type="submission" date="2020-09" db="EMBL/GenBank/DDBJ databases">
        <title>Complete, closed and curated genome sequences of Photobacterium damselae subsp. piscicida isolates from Australia indicate localised evolution and additional plasmid-borne pathogenicity mechanisms.</title>
        <authorList>
            <person name="Baseggio L."/>
            <person name="Silayeva O."/>
            <person name="Buller N."/>
            <person name="Landos M."/>
            <person name="Engelstaedter J."/>
            <person name="Barnes A.C."/>
        </authorList>
    </citation>
    <scope>NUCLEOTIDE SEQUENCE [LARGE SCALE GENOMIC DNA]</scope>
    <source>
        <strain evidence="4 5">AS-16-0540-1</strain>
    </source>
</reference>
<dbReference type="CDD" id="cd04301">
    <property type="entry name" value="NAT_SF"/>
    <property type="match status" value="1"/>
</dbReference>
<evidence type="ECO:0000256" key="1">
    <source>
        <dbReference type="ARBA" id="ARBA00022679"/>
    </source>
</evidence>
<organism evidence="4 5">
    <name type="scientific">Photobacterium damsela subsp. piscicida</name>
    <name type="common">Pasteurella piscicida</name>
    <dbReference type="NCBI Taxonomy" id="38294"/>
    <lineage>
        <taxon>Bacteria</taxon>
        <taxon>Pseudomonadati</taxon>
        <taxon>Pseudomonadota</taxon>
        <taxon>Gammaproteobacteria</taxon>
        <taxon>Vibrionales</taxon>
        <taxon>Vibrionaceae</taxon>
        <taxon>Photobacterium</taxon>
    </lineage>
</organism>
<dbReference type="InterPro" id="IPR050680">
    <property type="entry name" value="YpeA/RimI_acetyltransf"/>
</dbReference>
<proteinExistence type="predicted"/>
<protein>
    <submittedName>
        <fullName evidence="4">GNAT family N-acetyltransferase</fullName>
    </submittedName>
</protein>
<dbReference type="SUPFAM" id="SSF55729">
    <property type="entry name" value="Acyl-CoA N-acyltransferases (Nat)"/>
    <property type="match status" value="1"/>
</dbReference>
<evidence type="ECO:0000259" key="3">
    <source>
        <dbReference type="PROSITE" id="PS51186"/>
    </source>
</evidence>
<dbReference type="PROSITE" id="PS51186">
    <property type="entry name" value="GNAT"/>
    <property type="match status" value="1"/>
</dbReference>
<evidence type="ECO:0000313" key="4">
    <source>
        <dbReference type="EMBL" id="QOD55620.1"/>
    </source>
</evidence>
<dbReference type="Pfam" id="PF13673">
    <property type="entry name" value="Acetyltransf_10"/>
    <property type="match status" value="1"/>
</dbReference>
<keyword evidence="2" id="KW-0012">Acyltransferase</keyword>